<evidence type="ECO:0000256" key="1">
    <source>
        <dbReference type="SAM" id="MobiDB-lite"/>
    </source>
</evidence>
<protein>
    <submittedName>
        <fullName evidence="2">Uncharacterized protein</fullName>
    </submittedName>
</protein>
<dbReference type="AlphaFoldDB" id="Q2K5E4"/>
<dbReference type="HOGENOM" id="CLU_2510336_0_0_5"/>
<sequence>MAGFLLVEPEGRTAFLDFPCGRLPEELPRRRGAFFVILLGDNQATAAAPNTAMMKERRRLYPVDGEAPMPRSKCNTALPQVGTPD</sequence>
<dbReference type="KEGG" id="ret:RHE_CH03177"/>
<name>Q2K5E4_RHIEC</name>
<dbReference type="EMBL" id="CP000133">
    <property type="protein sequence ID" value="ABC91942.1"/>
    <property type="molecule type" value="Genomic_DNA"/>
</dbReference>
<evidence type="ECO:0000313" key="2">
    <source>
        <dbReference type="EMBL" id="ABC91942.1"/>
    </source>
</evidence>
<organism evidence="2 3">
    <name type="scientific">Rhizobium etli (strain ATCC 51251 / DSM 11541 / JCM 21823 / NBRC 15573 / CFN 42)</name>
    <dbReference type="NCBI Taxonomy" id="347834"/>
    <lineage>
        <taxon>Bacteria</taxon>
        <taxon>Pseudomonadati</taxon>
        <taxon>Pseudomonadota</taxon>
        <taxon>Alphaproteobacteria</taxon>
        <taxon>Hyphomicrobiales</taxon>
        <taxon>Rhizobiaceae</taxon>
        <taxon>Rhizobium/Agrobacterium group</taxon>
        <taxon>Rhizobium</taxon>
    </lineage>
</organism>
<reference evidence="2 3" key="1">
    <citation type="journal article" date="2006" name="Proc. Natl. Acad. Sci. U.S.A.">
        <title>The partitioned Rhizobium etli genome: genetic and metabolic redundancy in seven interacting replicons.</title>
        <authorList>
            <person name="Gonzalez V."/>
            <person name="Santamaria R.I."/>
            <person name="Bustos P."/>
            <person name="Hernandez-Gonzalez I."/>
            <person name="Medrano-Soto A."/>
            <person name="Moreno-Hagelsieb G."/>
            <person name="Janga S.C."/>
            <person name="Ramirez M.A."/>
            <person name="Jimenez-Jacinto V."/>
            <person name="Collado-Vides J."/>
            <person name="Davila G."/>
        </authorList>
    </citation>
    <scope>NUCLEOTIDE SEQUENCE [LARGE SCALE GENOMIC DNA]</scope>
    <source>
        <strain evidence="3">ATCC 51251 / DSM 11541 / JCM 21823 / NBRC 15573 / CFN 42</strain>
    </source>
</reference>
<feature type="region of interest" description="Disordered" evidence="1">
    <location>
        <begin position="64"/>
        <end position="85"/>
    </location>
</feature>
<evidence type="ECO:0000313" key="3">
    <source>
        <dbReference type="Proteomes" id="UP000001936"/>
    </source>
</evidence>
<keyword evidence="3" id="KW-1185">Reference proteome</keyword>
<gene>
    <name evidence="2" type="ordered locus">RHE_CH03177</name>
</gene>
<proteinExistence type="predicted"/>
<dbReference type="Proteomes" id="UP000001936">
    <property type="component" value="Chromosome"/>
</dbReference>
<accession>Q2K5E4</accession>